<dbReference type="InterPro" id="IPR008266">
    <property type="entry name" value="Tyr_kinase_AS"/>
</dbReference>
<dbReference type="InterPro" id="IPR011009">
    <property type="entry name" value="Kinase-like_dom_sf"/>
</dbReference>
<feature type="transmembrane region" description="Helical" evidence="1">
    <location>
        <begin position="77"/>
        <end position="97"/>
    </location>
</feature>
<reference evidence="3" key="1">
    <citation type="submission" date="2025-08" db="UniProtKB">
        <authorList>
            <consortium name="RefSeq"/>
        </authorList>
    </citation>
    <scope>IDENTIFICATION</scope>
</reference>
<proteinExistence type="predicted"/>
<dbReference type="Gene3D" id="1.10.510.10">
    <property type="entry name" value="Transferase(Phosphotransferase) domain 1"/>
    <property type="match status" value="1"/>
</dbReference>
<dbReference type="STRING" id="4097.A0A1S3YER1"/>
<evidence type="ECO:0000256" key="1">
    <source>
        <dbReference type="SAM" id="Phobius"/>
    </source>
</evidence>
<dbReference type="OrthoDB" id="6071166at2759"/>
<gene>
    <name evidence="3" type="primary">LOC107775288</name>
</gene>
<dbReference type="PaxDb" id="4097-A0A1S3YER1"/>
<dbReference type="KEGG" id="nta:107775288"/>
<dbReference type="GO" id="GO:0005524">
    <property type="term" value="F:ATP binding"/>
    <property type="evidence" value="ECO:0007669"/>
    <property type="project" value="InterPro"/>
</dbReference>
<name>A0A1S3YER1_TOBAC</name>
<dbReference type="PANTHER" id="PTHR24345">
    <property type="entry name" value="SERINE/THREONINE-PROTEIN KINASE PLK"/>
    <property type="match status" value="1"/>
</dbReference>
<dbReference type="PROSITE" id="PS50011">
    <property type="entry name" value="PROTEIN_KINASE_DOM"/>
    <property type="match status" value="1"/>
</dbReference>
<dbReference type="Pfam" id="PF00069">
    <property type="entry name" value="Pkinase"/>
    <property type="match status" value="1"/>
</dbReference>
<feature type="transmembrane region" description="Helical" evidence="1">
    <location>
        <begin position="103"/>
        <end position="119"/>
    </location>
</feature>
<feature type="domain" description="Protein kinase" evidence="2">
    <location>
        <begin position="1"/>
        <end position="156"/>
    </location>
</feature>
<accession>A0A1S3YER1</accession>
<dbReference type="GO" id="GO:0004672">
    <property type="term" value="F:protein kinase activity"/>
    <property type="evidence" value="ECO:0007669"/>
    <property type="project" value="InterPro"/>
</dbReference>
<dbReference type="RefSeq" id="XP_016450492.1">
    <property type="nucleotide sequence ID" value="XM_016595006.1"/>
</dbReference>
<keyword evidence="1" id="KW-1133">Transmembrane helix</keyword>
<dbReference type="AlphaFoldDB" id="A0A1S3YER1"/>
<evidence type="ECO:0000259" key="2">
    <source>
        <dbReference type="PROSITE" id="PS50011"/>
    </source>
</evidence>
<sequence>MANGQRSQGIMHGLLSGLNYLHVSKIIHRDFCPTNVLVKKNMDEFGSASIYTVKIADFSLSRYTGAEKEGYTHTVALQYYLCLSGFPFFSLLTPVILGLLSSYNILVIFAWLCLILIIVRELAAEWVLGVPNDQICPGLLALHQLFVYKLMNVSRK</sequence>
<dbReference type="PROSITE" id="PS00109">
    <property type="entry name" value="PROTEIN_KINASE_TYR"/>
    <property type="match status" value="1"/>
</dbReference>
<evidence type="ECO:0000313" key="3">
    <source>
        <dbReference type="RefSeq" id="XP_016450492.1"/>
    </source>
</evidence>
<protein>
    <submittedName>
        <fullName evidence="3">Cyclin-dependent kinase 1-like</fullName>
    </submittedName>
</protein>
<dbReference type="SUPFAM" id="SSF56112">
    <property type="entry name" value="Protein kinase-like (PK-like)"/>
    <property type="match status" value="1"/>
</dbReference>
<keyword evidence="1" id="KW-0472">Membrane</keyword>
<keyword evidence="1" id="KW-0812">Transmembrane</keyword>
<organism evidence="3">
    <name type="scientific">Nicotiana tabacum</name>
    <name type="common">Common tobacco</name>
    <dbReference type="NCBI Taxonomy" id="4097"/>
    <lineage>
        <taxon>Eukaryota</taxon>
        <taxon>Viridiplantae</taxon>
        <taxon>Streptophyta</taxon>
        <taxon>Embryophyta</taxon>
        <taxon>Tracheophyta</taxon>
        <taxon>Spermatophyta</taxon>
        <taxon>Magnoliopsida</taxon>
        <taxon>eudicotyledons</taxon>
        <taxon>Gunneridae</taxon>
        <taxon>Pentapetalae</taxon>
        <taxon>asterids</taxon>
        <taxon>lamiids</taxon>
        <taxon>Solanales</taxon>
        <taxon>Solanaceae</taxon>
        <taxon>Nicotianoideae</taxon>
        <taxon>Nicotianeae</taxon>
        <taxon>Nicotiana</taxon>
    </lineage>
</organism>
<dbReference type="InterPro" id="IPR000719">
    <property type="entry name" value="Prot_kinase_dom"/>
</dbReference>